<evidence type="ECO:0000256" key="4">
    <source>
        <dbReference type="ARBA" id="ARBA00022694"/>
    </source>
</evidence>
<evidence type="ECO:0000256" key="6">
    <source>
        <dbReference type="PIRSR" id="PIRSR017269-1"/>
    </source>
</evidence>
<dbReference type="GO" id="GO:0031515">
    <property type="term" value="C:tRNA (m1A) methyltransferase complex"/>
    <property type="evidence" value="ECO:0007669"/>
    <property type="project" value="UniProtKB-UniRule"/>
</dbReference>
<dbReference type="InterPro" id="IPR049470">
    <property type="entry name" value="TRM61_C"/>
</dbReference>
<feature type="binding site" evidence="6">
    <location>
        <position position="171"/>
    </location>
    <ligand>
        <name>S-adenosyl-L-methionine</name>
        <dbReference type="ChEBI" id="CHEBI:59789"/>
    </ligand>
</feature>
<dbReference type="EMBL" id="DTMZ01000114">
    <property type="protein sequence ID" value="HGD13441.1"/>
    <property type="molecule type" value="Genomic_DNA"/>
</dbReference>
<dbReference type="Gene3D" id="3.40.50.150">
    <property type="entry name" value="Vaccinia Virus protein VP39"/>
    <property type="match status" value="1"/>
</dbReference>
<protein>
    <recommendedName>
        <fullName evidence="5">tRNA (adenine(58)-N(1))-methyltransferase TrmI</fullName>
        <ecNumber evidence="5">2.1.1.220</ecNumber>
    </recommendedName>
</protein>
<sequence>MFKRDELILLYHSERMKFLVAVQEQGFFSTHRGNLDFRDIQSKNFGDWVETQYGTRFCILKPTLADLVLKVKRTTTIVYPKDAGYLLMEGMVFPGARVIEVGSGSGALTTILASFVQPAGRVYSYERRPEFSANARENVRRYGLEQYCEFFVGDPVEQGFLQKDVDAVFLDVPEPWTLIPAAKAALKGGYPLIGLVPTCEQLRRFVSTLGAEGFVRIRAKEILERSYFLRETGIRPADRMVAHTVYLVLGNKANSPDVVSQVEVNESV</sequence>
<name>A0A7V3V082_UNCW3</name>
<keyword evidence="2 5" id="KW-0808">Transferase</keyword>
<accession>A0A7V3V082</accession>
<dbReference type="PROSITE" id="PS51620">
    <property type="entry name" value="SAM_TRM61"/>
    <property type="match status" value="1"/>
</dbReference>
<comment type="function">
    <text evidence="5">Catalyzes the S-adenosyl-L-methionine-dependent formation of N(1)-methyladenine at position 58 (m1A58) in tRNA.</text>
</comment>
<feature type="domain" description="tRNA (adenine(58)-N(1))-methyltransferase catalytic subunit TRM61 C-terminal" evidence="7">
    <location>
        <begin position="59"/>
        <end position="240"/>
    </location>
</feature>
<proteinExistence type="inferred from homology"/>
<dbReference type="GO" id="GO:0160107">
    <property type="term" value="F:tRNA (adenine(58)-N1)-methyltransferase activity"/>
    <property type="evidence" value="ECO:0007669"/>
    <property type="project" value="UniProtKB-EC"/>
</dbReference>
<dbReference type="Pfam" id="PF08704">
    <property type="entry name" value="GCD14"/>
    <property type="match status" value="1"/>
</dbReference>
<evidence type="ECO:0000259" key="7">
    <source>
        <dbReference type="Pfam" id="PF08704"/>
    </source>
</evidence>
<keyword evidence="3 5" id="KW-0949">S-adenosyl-L-methionine</keyword>
<evidence type="ECO:0000256" key="1">
    <source>
        <dbReference type="ARBA" id="ARBA00022603"/>
    </source>
</evidence>
<dbReference type="Gene3D" id="3.10.330.20">
    <property type="match status" value="1"/>
</dbReference>
<dbReference type="InterPro" id="IPR029063">
    <property type="entry name" value="SAM-dependent_MTases_sf"/>
</dbReference>
<comment type="subunit">
    <text evidence="5">Homotetramer composed of a dimer of dimers.</text>
</comment>
<dbReference type="AlphaFoldDB" id="A0A7V3V082"/>
<comment type="caution">
    <text evidence="8">The sequence shown here is derived from an EMBL/GenBank/DDBJ whole genome shotgun (WGS) entry which is preliminary data.</text>
</comment>
<dbReference type="CDD" id="cd02440">
    <property type="entry name" value="AdoMet_MTases"/>
    <property type="match status" value="1"/>
</dbReference>
<keyword evidence="4 5" id="KW-0819">tRNA processing</keyword>
<feature type="binding site" evidence="6">
    <location>
        <position position="126"/>
    </location>
    <ligand>
        <name>S-adenosyl-L-methionine</name>
        <dbReference type="ChEBI" id="CHEBI:59789"/>
    </ligand>
</feature>
<dbReference type="SUPFAM" id="SSF53335">
    <property type="entry name" value="S-adenosyl-L-methionine-dependent methyltransferases"/>
    <property type="match status" value="1"/>
</dbReference>
<feature type="binding site" evidence="6">
    <location>
        <begin position="105"/>
        <end position="108"/>
    </location>
    <ligand>
        <name>S-adenosyl-L-methionine</name>
        <dbReference type="ChEBI" id="CHEBI:59789"/>
    </ligand>
</feature>
<dbReference type="InterPro" id="IPR014816">
    <property type="entry name" value="tRNA_MeTrfase_Gcd14"/>
</dbReference>
<evidence type="ECO:0000256" key="3">
    <source>
        <dbReference type="ARBA" id="ARBA00022691"/>
    </source>
</evidence>
<gene>
    <name evidence="8" type="ORF">ENX16_05115</name>
</gene>
<keyword evidence="1 5" id="KW-0489">Methyltransferase</keyword>
<evidence type="ECO:0000313" key="8">
    <source>
        <dbReference type="EMBL" id="HGD13441.1"/>
    </source>
</evidence>
<evidence type="ECO:0000256" key="2">
    <source>
        <dbReference type="ARBA" id="ARBA00022679"/>
    </source>
</evidence>
<dbReference type="GO" id="GO:0030488">
    <property type="term" value="P:tRNA methylation"/>
    <property type="evidence" value="ECO:0007669"/>
    <property type="project" value="InterPro"/>
</dbReference>
<evidence type="ECO:0000256" key="5">
    <source>
        <dbReference type="PIRNR" id="PIRNR017269"/>
    </source>
</evidence>
<dbReference type="PANTHER" id="PTHR12133">
    <property type="entry name" value="TRNA (ADENINE(58)-N(1))-METHYLTRANSFERASE"/>
    <property type="match status" value="1"/>
</dbReference>
<comment type="similarity">
    <text evidence="5">Belongs to the class I-like SAM-binding methyltransferase superfamily. TRM61 family.</text>
</comment>
<comment type="catalytic activity">
    <reaction evidence="5">
        <text>adenosine(58) in tRNA + S-adenosyl-L-methionine = N(1)-methyladenosine(58) in tRNA + S-adenosyl-L-homocysteine + H(+)</text>
        <dbReference type="Rhea" id="RHEA:43152"/>
        <dbReference type="Rhea" id="RHEA-COMP:10365"/>
        <dbReference type="Rhea" id="RHEA-COMP:10366"/>
        <dbReference type="ChEBI" id="CHEBI:15378"/>
        <dbReference type="ChEBI" id="CHEBI:57856"/>
        <dbReference type="ChEBI" id="CHEBI:59789"/>
        <dbReference type="ChEBI" id="CHEBI:74411"/>
        <dbReference type="ChEBI" id="CHEBI:74491"/>
        <dbReference type="EC" id="2.1.1.220"/>
    </reaction>
</comment>
<reference evidence="8" key="1">
    <citation type="journal article" date="2020" name="mSystems">
        <title>Genome- and Community-Level Interaction Insights into Carbon Utilization and Element Cycling Functions of Hydrothermarchaeota in Hydrothermal Sediment.</title>
        <authorList>
            <person name="Zhou Z."/>
            <person name="Liu Y."/>
            <person name="Xu W."/>
            <person name="Pan J."/>
            <person name="Luo Z.H."/>
            <person name="Li M."/>
        </authorList>
    </citation>
    <scope>NUCLEOTIDE SEQUENCE [LARGE SCALE GENOMIC DNA]</scope>
    <source>
        <strain evidence="8">SpSt-914</strain>
    </source>
</reference>
<dbReference type="PIRSF" id="PIRSF017269">
    <property type="entry name" value="GCD14"/>
    <property type="match status" value="1"/>
</dbReference>
<dbReference type="EC" id="2.1.1.220" evidence="5"/>
<dbReference type="PANTHER" id="PTHR12133:SF1">
    <property type="entry name" value="TRNA (ADENINE(58)-N(1))-METHYLTRANSFERASE, MITOCHONDRIAL"/>
    <property type="match status" value="1"/>
</dbReference>
<organism evidence="8">
    <name type="scientific">candidate division WOR-3 bacterium</name>
    <dbReference type="NCBI Taxonomy" id="2052148"/>
    <lineage>
        <taxon>Bacteria</taxon>
        <taxon>Bacteria division WOR-3</taxon>
    </lineage>
</organism>